<evidence type="ECO:0000313" key="1">
    <source>
        <dbReference type="EMBL" id="PWS26502.1"/>
    </source>
</evidence>
<name>A0A317EIN8_9SPHI</name>
<sequence>MVSSFKNWIYHNCWDVKRLRDFGRYWLFEKPIIESGKSFLEILSFYSKCPKYYSKSKFSKSYLKYSFIFLFTA</sequence>
<reference evidence="1 2" key="1">
    <citation type="submission" date="2018-05" db="EMBL/GenBank/DDBJ databases">
        <title>Pedobacter paludis sp. nov., isolated from wetland soil.</title>
        <authorList>
            <person name="Zhang Y."/>
            <person name="Wang G."/>
        </authorList>
    </citation>
    <scope>NUCLEOTIDE SEQUENCE [LARGE SCALE GENOMIC DNA]</scope>
    <source>
        <strain evidence="1 2">KCTC22721</strain>
    </source>
</reference>
<dbReference type="EMBL" id="QGNZ01000004">
    <property type="protein sequence ID" value="PWS26502.1"/>
    <property type="molecule type" value="Genomic_DNA"/>
</dbReference>
<dbReference type="AlphaFoldDB" id="A0A317EIN8"/>
<organism evidence="1 2">
    <name type="scientific">Pedobacter yonginense</name>
    <dbReference type="NCBI Taxonomy" id="651869"/>
    <lineage>
        <taxon>Bacteria</taxon>
        <taxon>Pseudomonadati</taxon>
        <taxon>Bacteroidota</taxon>
        <taxon>Sphingobacteriia</taxon>
        <taxon>Sphingobacteriales</taxon>
        <taxon>Sphingobacteriaceae</taxon>
        <taxon>Pedobacter</taxon>
    </lineage>
</organism>
<keyword evidence="2" id="KW-1185">Reference proteome</keyword>
<proteinExistence type="predicted"/>
<accession>A0A317EIN8</accession>
<dbReference type="Proteomes" id="UP000245379">
    <property type="component" value="Unassembled WGS sequence"/>
</dbReference>
<evidence type="ECO:0000313" key="2">
    <source>
        <dbReference type="Proteomes" id="UP000245379"/>
    </source>
</evidence>
<comment type="caution">
    <text evidence="1">The sequence shown here is derived from an EMBL/GenBank/DDBJ whole genome shotgun (WGS) entry which is preliminary data.</text>
</comment>
<gene>
    <name evidence="1" type="ORF">DHW03_17135</name>
</gene>
<protein>
    <submittedName>
        <fullName evidence="1">Uncharacterized protein</fullName>
    </submittedName>
</protein>